<dbReference type="GO" id="GO:0006261">
    <property type="term" value="P:DNA-templated DNA replication"/>
    <property type="evidence" value="ECO:0007669"/>
    <property type="project" value="UniProtKB-UniRule"/>
</dbReference>
<dbReference type="Proteomes" id="UP000808349">
    <property type="component" value="Unassembled WGS sequence"/>
</dbReference>
<comment type="subunit">
    <text evidence="8">Heterotetramer composed of ParC and ParE.</text>
</comment>
<comment type="subcellular location">
    <subcellularLocation>
        <location evidence="9">Cytoplasm</location>
    </subcellularLocation>
</comment>
<proteinExistence type="inferred from homology"/>
<evidence type="ECO:0000256" key="8">
    <source>
        <dbReference type="ARBA" id="ARBA00063644"/>
    </source>
</evidence>
<evidence type="ECO:0000256" key="9">
    <source>
        <dbReference type="HAMAP-Rule" id="MF_01897"/>
    </source>
</evidence>
<comment type="miscellaneous">
    <text evidence="9">Few gyrases are as efficient as E.coli at forming negative supercoils. Not all organisms have 2 type II topoisomerases; in organisms with a single type II topoisomerase this enzyme also has to decatenate newly replicated chromosomes.</text>
</comment>
<feature type="active site" description="O-(5'-phospho-DNA)-tyrosine intermediate" evidence="9 10">
    <location>
        <position position="121"/>
    </location>
</feature>
<evidence type="ECO:0000256" key="4">
    <source>
        <dbReference type="ARBA" id="ARBA00022840"/>
    </source>
</evidence>
<dbReference type="InterPro" id="IPR035516">
    <property type="entry name" value="Gyrase/topoIV_suA_C"/>
</dbReference>
<keyword evidence="3 9" id="KW-0547">Nucleotide-binding</keyword>
<dbReference type="GO" id="GO:0009330">
    <property type="term" value="C:DNA topoisomerase type II (double strand cut, ATP-hydrolyzing) complex"/>
    <property type="evidence" value="ECO:0007669"/>
    <property type="project" value="TreeGrafter"/>
</dbReference>
<dbReference type="GO" id="GO:0003677">
    <property type="term" value="F:DNA binding"/>
    <property type="evidence" value="ECO:0007669"/>
    <property type="project" value="UniProtKB-UniRule"/>
</dbReference>
<protein>
    <recommendedName>
        <fullName evidence="9">DNA gyrase subunit A</fullName>
        <ecNumber evidence="9">5.6.2.2</ecNumber>
    </recommendedName>
</protein>
<dbReference type="EC" id="5.6.2.2" evidence="9"/>
<keyword evidence="5 9" id="KW-0799">Topoisomerase</keyword>
<evidence type="ECO:0000256" key="5">
    <source>
        <dbReference type="ARBA" id="ARBA00023029"/>
    </source>
</evidence>
<keyword evidence="6 9" id="KW-0238">DNA-binding</keyword>
<comment type="similarity">
    <text evidence="2 9">Belongs to the type II topoisomerase GyrA/ParC subunit family.</text>
</comment>
<dbReference type="GO" id="GO:0006265">
    <property type="term" value="P:DNA topological change"/>
    <property type="evidence" value="ECO:0007669"/>
    <property type="project" value="UniProtKB-UniRule"/>
</dbReference>
<name>A0A9D7SC33_9BACT</name>
<dbReference type="CDD" id="cd00187">
    <property type="entry name" value="TOP4c"/>
    <property type="match status" value="1"/>
</dbReference>
<dbReference type="NCBIfam" id="NF004044">
    <property type="entry name" value="PRK05561.1"/>
    <property type="match status" value="1"/>
</dbReference>
<dbReference type="FunFam" id="3.90.199.10:FF:000001">
    <property type="entry name" value="DNA gyrase subunit A"/>
    <property type="match status" value="1"/>
</dbReference>
<accession>A0A9D7SC33</accession>
<dbReference type="SUPFAM" id="SSF56719">
    <property type="entry name" value="Type II DNA topoisomerase"/>
    <property type="match status" value="1"/>
</dbReference>
<dbReference type="Gene3D" id="3.90.199.10">
    <property type="entry name" value="Topoisomerase II, domain 5"/>
    <property type="match status" value="1"/>
</dbReference>
<dbReference type="Gene3D" id="3.30.1360.40">
    <property type="match status" value="1"/>
</dbReference>
<comment type="function">
    <text evidence="9">A type II topoisomerase that negatively supercoils closed circular double-stranded (ds) DNA in an ATP-dependent manner to modulate DNA topology and maintain chromosomes in an underwound state. Negative supercoiling favors strand separation, and DNA replication, transcription, recombination and repair, all of which involve strand separation. Also able to catalyze the interconversion of other topological isomers of dsDNA rings, including catenanes and knotted rings. Type II topoisomerases break and join 2 DNA strands simultaneously in an ATP-dependent manner.</text>
</comment>
<dbReference type="NCBIfam" id="NF004043">
    <property type="entry name" value="PRK05560.1"/>
    <property type="match status" value="1"/>
</dbReference>
<dbReference type="FunFam" id="1.10.268.10:FF:000001">
    <property type="entry name" value="DNA gyrase subunit A"/>
    <property type="match status" value="1"/>
</dbReference>
<evidence type="ECO:0000256" key="1">
    <source>
        <dbReference type="ARBA" id="ARBA00000185"/>
    </source>
</evidence>
<dbReference type="SMART" id="SM00434">
    <property type="entry name" value="TOP4c"/>
    <property type="match status" value="1"/>
</dbReference>
<dbReference type="InterPro" id="IPR013760">
    <property type="entry name" value="Topo_IIA-like_dom_sf"/>
</dbReference>
<dbReference type="InterPro" id="IPR002205">
    <property type="entry name" value="Topo_IIA_dom_A"/>
</dbReference>
<dbReference type="HAMAP" id="MF_01897">
    <property type="entry name" value="GyrA"/>
    <property type="match status" value="1"/>
</dbReference>
<dbReference type="PROSITE" id="PS52040">
    <property type="entry name" value="TOPO_IIA"/>
    <property type="match status" value="1"/>
</dbReference>
<dbReference type="InterPro" id="IPR013757">
    <property type="entry name" value="Topo_IIA_A_a_sf"/>
</dbReference>
<dbReference type="AlphaFoldDB" id="A0A9D7SC33"/>
<keyword evidence="7 9" id="KW-0413">Isomerase</keyword>
<gene>
    <name evidence="9 12" type="primary">gyrA</name>
    <name evidence="12" type="ORF">IPO85_20655</name>
</gene>
<comment type="subunit">
    <text evidence="9">Heterotetramer, composed of two GyrA and two GyrB chains. In the heterotetramer, GyrA contains the active site tyrosine that forms a transient covalent intermediate with DNA, while GyrB binds cofactors and catalyzes ATP hydrolysis.</text>
</comment>
<keyword evidence="9" id="KW-0963">Cytoplasm</keyword>
<dbReference type="EMBL" id="JADKFW010000021">
    <property type="protein sequence ID" value="MBK9719880.1"/>
    <property type="molecule type" value="Genomic_DNA"/>
</dbReference>
<evidence type="ECO:0000256" key="7">
    <source>
        <dbReference type="ARBA" id="ARBA00023235"/>
    </source>
</evidence>
<evidence type="ECO:0000256" key="2">
    <source>
        <dbReference type="ARBA" id="ARBA00008263"/>
    </source>
</evidence>
<dbReference type="Pfam" id="PF00521">
    <property type="entry name" value="DNA_topoisoIV"/>
    <property type="match status" value="1"/>
</dbReference>
<dbReference type="GO" id="GO:0005737">
    <property type="term" value="C:cytoplasm"/>
    <property type="evidence" value="ECO:0007669"/>
    <property type="project" value="UniProtKB-SubCell"/>
</dbReference>
<dbReference type="InterPro" id="IPR050220">
    <property type="entry name" value="Type_II_DNA_Topoisomerases"/>
</dbReference>
<dbReference type="InterPro" id="IPR013758">
    <property type="entry name" value="Topo_IIA_A/C_ab"/>
</dbReference>
<dbReference type="SUPFAM" id="SSF101904">
    <property type="entry name" value="GyrA/ParC C-terminal domain-like"/>
    <property type="match status" value="1"/>
</dbReference>
<dbReference type="Gene3D" id="2.120.10.90">
    <property type="entry name" value="DNA gyrase/topoisomerase IV, subunit A, C-terminal"/>
    <property type="match status" value="1"/>
</dbReference>
<dbReference type="GO" id="GO:0034335">
    <property type="term" value="F:DNA negative supercoiling activity"/>
    <property type="evidence" value="ECO:0007669"/>
    <property type="project" value="UniProtKB-ARBA"/>
</dbReference>
<dbReference type="GO" id="GO:0005524">
    <property type="term" value="F:ATP binding"/>
    <property type="evidence" value="ECO:0007669"/>
    <property type="project" value="UniProtKB-UniRule"/>
</dbReference>
<dbReference type="NCBIfam" id="TIGR01063">
    <property type="entry name" value="gyrA"/>
    <property type="match status" value="1"/>
</dbReference>
<dbReference type="PANTHER" id="PTHR43493:SF5">
    <property type="entry name" value="DNA GYRASE SUBUNIT A, CHLOROPLASTIC_MITOCHONDRIAL"/>
    <property type="match status" value="1"/>
</dbReference>
<sequence>MEELDKIIPINIEQQLQTAYIDYSMSVIVARALPDVRDGLKPVHRRVMFGMHELGMRYNKAYKKSARIVGEVLGKYHPHGDSSVYDAMVRMAQDWSMRYPLVDGQGNFGSMDGDSPAAMRYTEVRLARISDEMLEDIDKDTVDFRLNFDDSLEEPVVLPARLPNLLLNGSSGIAVGMATNMLPHNLREVVDATVAMVNNPEISLDELMTHIPAPDMPTGGIIYGVGGIREAYETGRGKVVVRGRAEIEIIDNREAIIITEIPYQVNKAFLIEKIAELVNEERITGIHDVRDESDRTGMRIVIEIKKDAISNVVLSNLYKYTLLQNSYGINNIALVRGRPMTLGLKDILREFIKFRLEVIVRKTQYLLKQAREKAHILEGLLIALDHLDEVIALIRASRTVEDAKQGLMSTFQLSEIQSKAILDMRLQKLTGLERDKIKEEYDELMLEIKRLDAILGDELLQREIIVNELTEIKQRFGDDRRTEITIAEGEINMEDMIANDEVVVTISHQGYIKRTKTSEYRTQTRGGRGSIGSKTKDEDFIEHMFIASNHNYLLLFTELGKCFWLRVYEIPEANKTSLGRAIQNIIMLPKEDKVRAYINIENLSDEEYQNNNFIVLCTKKGTIKKSSVKDFSRPRTNGIIAISINENDQLMEARLTNGKNEIIIANRTGRAIRFPESTVRAMGRNAAGVRGITLDASGNDYVVGMVCVDPNDKDANILVVSEKGNGKRSEINDYRVTNRGGKGVKTIQVTDKTGQLIAIKLVHDSDDLMITTNNGVTIRMHIDSLRIMGRATQGVRLIRLDENDQIGDVAIVKKEEEAEVIEPIIDENLLDSDITDNGEGLHEEE</sequence>
<dbReference type="PANTHER" id="PTHR43493">
    <property type="entry name" value="DNA GYRASE/TOPOISOMERASE SUBUNIT A"/>
    <property type="match status" value="1"/>
</dbReference>
<comment type="caution">
    <text evidence="9">Lacks conserved residue(s) required for the propagation of feature annotation.</text>
</comment>
<feature type="domain" description="Topo IIA-type catalytic" evidence="11">
    <location>
        <begin position="33"/>
        <end position="496"/>
    </location>
</feature>
<keyword evidence="4 9" id="KW-0067">ATP-binding</keyword>
<organism evidence="12 13">
    <name type="scientific">Candidatus Defluviibacterium haderslevense</name>
    <dbReference type="NCBI Taxonomy" id="2981993"/>
    <lineage>
        <taxon>Bacteria</taxon>
        <taxon>Pseudomonadati</taxon>
        <taxon>Bacteroidota</taxon>
        <taxon>Saprospiria</taxon>
        <taxon>Saprospirales</taxon>
        <taxon>Saprospiraceae</taxon>
        <taxon>Candidatus Defluviibacterium</taxon>
    </lineage>
</organism>
<comment type="caution">
    <text evidence="12">The sequence shown here is derived from an EMBL/GenBank/DDBJ whole genome shotgun (WGS) entry which is preliminary data.</text>
</comment>
<evidence type="ECO:0000256" key="6">
    <source>
        <dbReference type="ARBA" id="ARBA00023125"/>
    </source>
</evidence>
<dbReference type="Pfam" id="PF03989">
    <property type="entry name" value="DNA_gyraseA_C"/>
    <property type="match status" value="6"/>
</dbReference>
<dbReference type="InterPro" id="IPR006691">
    <property type="entry name" value="GyrA/parC_rep"/>
</dbReference>
<evidence type="ECO:0000256" key="10">
    <source>
        <dbReference type="PROSITE-ProRule" id="PRU01384"/>
    </source>
</evidence>
<evidence type="ECO:0000313" key="13">
    <source>
        <dbReference type="Proteomes" id="UP000808349"/>
    </source>
</evidence>
<evidence type="ECO:0000259" key="11">
    <source>
        <dbReference type="PROSITE" id="PS52040"/>
    </source>
</evidence>
<evidence type="ECO:0000313" key="12">
    <source>
        <dbReference type="EMBL" id="MBK9719880.1"/>
    </source>
</evidence>
<reference evidence="12 13" key="1">
    <citation type="submission" date="2020-10" db="EMBL/GenBank/DDBJ databases">
        <title>Connecting structure to function with the recovery of over 1000 high-quality activated sludge metagenome-assembled genomes encoding full-length rRNA genes using long-read sequencing.</title>
        <authorList>
            <person name="Singleton C.M."/>
            <person name="Petriglieri F."/>
            <person name="Kristensen J.M."/>
            <person name="Kirkegaard R.H."/>
            <person name="Michaelsen T.Y."/>
            <person name="Andersen M.H."/>
            <person name="Karst S.M."/>
            <person name="Dueholm M.S."/>
            <person name="Nielsen P.H."/>
            <person name="Albertsen M."/>
        </authorList>
    </citation>
    <scope>NUCLEOTIDE SEQUENCE [LARGE SCALE GENOMIC DNA]</scope>
    <source>
        <strain evidence="12">Ribe_18-Q3-R11-54_BAT3C.373</strain>
    </source>
</reference>
<dbReference type="GO" id="GO:0005694">
    <property type="term" value="C:chromosome"/>
    <property type="evidence" value="ECO:0007669"/>
    <property type="project" value="InterPro"/>
</dbReference>
<dbReference type="InterPro" id="IPR005743">
    <property type="entry name" value="GyrA"/>
</dbReference>
<evidence type="ECO:0000256" key="3">
    <source>
        <dbReference type="ARBA" id="ARBA00022741"/>
    </source>
</evidence>
<dbReference type="FunFam" id="2.120.10.90:FF:000005">
    <property type="entry name" value="DNA topoisomerase 4 subunit A"/>
    <property type="match status" value="1"/>
</dbReference>
<comment type="catalytic activity">
    <reaction evidence="1 9 10">
        <text>ATP-dependent breakage, passage and rejoining of double-stranded DNA.</text>
        <dbReference type="EC" id="5.6.2.2"/>
    </reaction>
</comment>
<dbReference type="Gene3D" id="1.10.268.10">
    <property type="entry name" value="Topoisomerase, domain 3"/>
    <property type="match status" value="1"/>
</dbReference>
<dbReference type="FunFam" id="3.30.1360.40:FF:000002">
    <property type="entry name" value="DNA gyrase subunit A"/>
    <property type="match status" value="1"/>
</dbReference>